<dbReference type="KEGG" id="sfm:108927403"/>
<evidence type="ECO:0000313" key="4">
    <source>
        <dbReference type="Proteomes" id="UP000694397"/>
    </source>
</evidence>
<protein>
    <submittedName>
        <fullName evidence="3">Speriolin-like protein</fullName>
    </submittedName>
</protein>
<dbReference type="OrthoDB" id="6114770at2759"/>
<keyword evidence="4" id="KW-1185">Reference proteome</keyword>
<dbReference type="PANTHER" id="PTHR22192:SF17">
    <property type="entry name" value="SPERIOLIN-LIKE PROTEIN"/>
    <property type="match status" value="1"/>
</dbReference>
<accession>A0A8C9QR70</accession>
<name>A0A8C9QR70_SCLFO</name>
<evidence type="ECO:0000313" key="3">
    <source>
        <dbReference type="Ensembl" id="ENSSFOP00015001261.1"/>
    </source>
</evidence>
<evidence type="ECO:0000259" key="2">
    <source>
        <dbReference type="Pfam" id="PF15059"/>
    </source>
</evidence>
<feature type="region of interest" description="Disordered" evidence="1">
    <location>
        <begin position="111"/>
        <end position="132"/>
    </location>
</feature>
<sequence>MSWAEGQDIAEDMGQSYELLRWQNTMLRQANADLRLLLDVAKENLSLRSRFLGSDGKTELSGNKTVNATETLDEVKFTDNLTRTPHRTSSPLILKSMTKEAVDRSTLHQEEGAYHSHQSHNAKRLESSAQRSLHKSTLQHEDLLSQSTMYHDLKDLTSNEPERLLGEIAFQLDRRILAYVFQGQSRLYGFTTLNIPDKIVQVSKHPLTGKVDEAYRCALTKRYLELMEDLQFLGYSQTHHPSVTEIIINTFGVLRHRPDSHSAQELGYTNTDFLRKMIIRIAPPKMFKDLLTLFSCLCFMARKDNKPLFLW</sequence>
<evidence type="ECO:0000256" key="1">
    <source>
        <dbReference type="SAM" id="MobiDB-lite"/>
    </source>
</evidence>
<dbReference type="RefSeq" id="XP_018596190.1">
    <property type="nucleotide sequence ID" value="XM_018740674.2"/>
</dbReference>
<organism evidence="3 4">
    <name type="scientific">Scleropages formosus</name>
    <name type="common">Asian bonytongue</name>
    <name type="synonym">Osteoglossum formosum</name>
    <dbReference type="NCBI Taxonomy" id="113540"/>
    <lineage>
        <taxon>Eukaryota</taxon>
        <taxon>Metazoa</taxon>
        <taxon>Chordata</taxon>
        <taxon>Craniata</taxon>
        <taxon>Vertebrata</taxon>
        <taxon>Euteleostomi</taxon>
        <taxon>Actinopterygii</taxon>
        <taxon>Neopterygii</taxon>
        <taxon>Teleostei</taxon>
        <taxon>Osteoglossocephala</taxon>
        <taxon>Osteoglossomorpha</taxon>
        <taxon>Osteoglossiformes</taxon>
        <taxon>Osteoglossidae</taxon>
        <taxon>Scleropages</taxon>
    </lineage>
</organism>
<dbReference type="Ensembl" id="ENSSFOT00015001295.2">
    <property type="protein sequence ID" value="ENSSFOP00015001261.1"/>
    <property type="gene ID" value="ENSSFOG00015000911.2"/>
</dbReference>
<feature type="domain" description="Speriolin C-terminal" evidence="2">
    <location>
        <begin position="164"/>
        <end position="311"/>
    </location>
</feature>
<reference evidence="3" key="3">
    <citation type="submission" date="2025-09" db="UniProtKB">
        <authorList>
            <consortium name="Ensembl"/>
        </authorList>
    </citation>
    <scope>IDENTIFICATION</scope>
</reference>
<dbReference type="AlphaFoldDB" id="A0A8C9QR70"/>
<dbReference type="GeneID" id="108927403"/>
<dbReference type="InterPro" id="IPR026715">
    <property type="entry name" value="SPATC1"/>
</dbReference>
<gene>
    <name evidence="3" type="primary">LOC108927403</name>
</gene>
<reference evidence="3" key="2">
    <citation type="submission" date="2025-08" db="UniProtKB">
        <authorList>
            <consortium name="Ensembl"/>
        </authorList>
    </citation>
    <scope>IDENTIFICATION</scope>
</reference>
<dbReference type="Pfam" id="PF15059">
    <property type="entry name" value="Speriolin_C"/>
    <property type="match status" value="1"/>
</dbReference>
<dbReference type="GeneTree" id="ENSGT00520000055666"/>
<dbReference type="Proteomes" id="UP000694397">
    <property type="component" value="Chromosome 18"/>
</dbReference>
<dbReference type="PANTHER" id="PTHR22192">
    <property type="entry name" value="SPERIOLIN"/>
    <property type="match status" value="1"/>
</dbReference>
<dbReference type="GO" id="GO:0005813">
    <property type="term" value="C:centrosome"/>
    <property type="evidence" value="ECO:0007669"/>
    <property type="project" value="TreeGrafter"/>
</dbReference>
<proteinExistence type="predicted"/>
<reference evidence="3 4" key="1">
    <citation type="submission" date="2019-04" db="EMBL/GenBank/DDBJ databases">
        <authorList>
            <consortium name="Wellcome Sanger Institute Data Sharing"/>
        </authorList>
    </citation>
    <scope>NUCLEOTIDE SEQUENCE [LARGE SCALE GENOMIC DNA]</scope>
</reference>
<dbReference type="InterPro" id="IPR029384">
    <property type="entry name" value="Speriolin_C"/>
</dbReference>